<comment type="caution">
    <text evidence="2">The sequence shown here is derived from an EMBL/GenBank/DDBJ whole genome shotgun (WGS) entry which is preliminary data.</text>
</comment>
<reference evidence="2 3" key="1">
    <citation type="submission" date="2021-06" db="EMBL/GenBank/DDBJ databases">
        <authorList>
            <person name="Palmer J.M."/>
        </authorList>
    </citation>
    <scope>NUCLEOTIDE SEQUENCE [LARGE SCALE GENOMIC DNA]</scope>
    <source>
        <strain evidence="2 3">MEX-2019</strain>
        <tissue evidence="2">Muscle</tissue>
    </source>
</reference>
<evidence type="ECO:0000256" key="1">
    <source>
        <dbReference type="SAM" id="MobiDB-lite"/>
    </source>
</evidence>
<name>A0AAV9RL66_9TELE</name>
<feature type="region of interest" description="Disordered" evidence="1">
    <location>
        <begin position="34"/>
        <end position="108"/>
    </location>
</feature>
<protein>
    <submittedName>
        <fullName evidence="2">Uncharacterized protein</fullName>
    </submittedName>
</protein>
<feature type="compositionally biased region" description="Low complexity" evidence="1">
    <location>
        <begin position="84"/>
        <end position="96"/>
    </location>
</feature>
<dbReference type="Proteomes" id="UP001311232">
    <property type="component" value="Unassembled WGS sequence"/>
</dbReference>
<evidence type="ECO:0000313" key="3">
    <source>
        <dbReference type="Proteomes" id="UP001311232"/>
    </source>
</evidence>
<evidence type="ECO:0000313" key="2">
    <source>
        <dbReference type="EMBL" id="KAK5609715.1"/>
    </source>
</evidence>
<organism evidence="2 3">
    <name type="scientific">Crenichthys baileyi</name>
    <name type="common">White River springfish</name>
    <dbReference type="NCBI Taxonomy" id="28760"/>
    <lineage>
        <taxon>Eukaryota</taxon>
        <taxon>Metazoa</taxon>
        <taxon>Chordata</taxon>
        <taxon>Craniata</taxon>
        <taxon>Vertebrata</taxon>
        <taxon>Euteleostomi</taxon>
        <taxon>Actinopterygii</taxon>
        <taxon>Neopterygii</taxon>
        <taxon>Teleostei</taxon>
        <taxon>Neoteleostei</taxon>
        <taxon>Acanthomorphata</taxon>
        <taxon>Ovalentaria</taxon>
        <taxon>Atherinomorphae</taxon>
        <taxon>Cyprinodontiformes</taxon>
        <taxon>Goodeidae</taxon>
        <taxon>Crenichthys</taxon>
    </lineage>
</organism>
<dbReference type="AlphaFoldDB" id="A0AAV9RL66"/>
<proteinExistence type="predicted"/>
<accession>A0AAV9RL66</accession>
<gene>
    <name evidence="2" type="ORF">CRENBAI_024651</name>
</gene>
<keyword evidence="3" id="KW-1185">Reference proteome</keyword>
<sequence>MVFPHGGTPDGITQSVNLGLECASQSPLLQFKCDPPAIRGASWMGAPALPRDRPTPANEQSKRGRRQPRQVPNINTEDLDTHASTMSPSHSPNSSTRVRKNPNTNPPP</sequence>
<dbReference type="EMBL" id="JAHHUM010001737">
    <property type="protein sequence ID" value="KAK5609715.1"/>
    <property type="molecule type" value="Genomic_DNA"/>
</dbReference>